<feature type="domain" description="5'-3' exonuclease alpha-helical arch N-terminal" evidence="1">
    <location>
        <begin position="62"/>
        <end position="177"/>
    </location>
</feature>
<accession>D9I6H8</accession>
<dbReference type="PANTHER" id="PTHR42646:SF2">
    <property type="entry name" value="5'-3' EXONUCLEASE FAMILY PROTEIN"/>
    <property type="match status" value="1"/>
</dbReference>
<dbReference type="InterPro" id="IPR036276">
    <property type="entry name" value="T4_RNaseH_C"/>
</dbReference>
<dbReference type="GO" id="GO:0033567">
    <property type="term" value="P:DNA replication, Okazaki fragment processing"/>
    <property type="evidence" value="ECO:0007669"/>
    <property type="project" value="InterPro"/>
</dbReference>
<dbReference type="Proteomes" id="UP000000330">
    <property type="component" value="Segment"/>
</dbReference>
<evidence type="ECO:0000313" key="4">
    <source>
        <dbReference type="Proteomes" id="UP000000330"/>
    </source>
</evidence>
<dbReference type="KEGG" id="vg:10323231"/>
<evidence type="ECO:0000259" key="1">
    <source>
        <dbReference type="Pfam" id="PF02739"/>
    </source>
</evidence>
<sequence length="314" mass="36309">MSLDFLVQMNHEPKKPGVALIDISQLAIATAVQNFSGKEYETFNIGMMRHLILSTLKSNVVRARKEGYPTIVVTVDNTHMHGYTRRDIADYYKRNRQKMREDSKFDFDGFFEHFPTVLQEIQDNMPYIVLSIPRIEADDHIGVITNYCLVRNIPVLIMSSDGDFTQLHKGDMVKQWSPTLKKFVKPKFGSSHMDLMVKIVKGDKKDGVSPIQTRNDFYVNPLEGQRAPPAATKWIESIADCTTDEQIEKLLNDGTLWKRFKENRDLIDLSRIPDVYQEQIREMYENAVPASKGKMYKYFIRSGLSKLLKDIDQF</sequence>
<dbReference type="SUPFAM" id="SSF47807">
    <property type="entry name" value="5' to 3' exonuclease, C-terminal subdomain"/>
    <property type="match status" value="1"/>
</dbReference>
<keyword evidence="4" id="KW-1185">Reference proteome</keyword>
<dbReference type="Gene3D" id="1.10.150.20">
    <property type="entry name" value="5' to 3' exonuclease, C-terminal subdomain"/>
    <property type="match status" value="1"/>
</dbReference>
<evidence type="ECO:0000259" key="2">
    <source>
        <dbReference type="Pfam" id="PF09293"/>
    </source>
</evidence>
<reference evidence="3 4" key="1">
    <citation type="journal article" date="2010" name="Virol. J.">
        <title>Genomes of the T4-related bacteriophages as windows on microbial genome evolution.</title>
        <authorList>
            <person name="Petrov V.M."/>
            <person name="Ratnayaka S."/>
            <person name="Nolan J.M."/>
            <person name="Miller E.S."/>
            <person name="Karam J.D."/>
        </authorList>
    </citation>
    <scope>NUCLEOTIDE SEQUENCE [LARGE SCALE GENOMIC DNA]</scope>
    <source>
        <strain evidence="3">Acj133</strain>
    </source>
</reference>
<evidence type="ECO:0000313" key="3">
    <source>
        <dbReference type="EMBL" id="ADJ19559.1"/>
    </source>
</evidence>
<dbReference type="SUPFAM" id="SSF88723">
    <property type="entry name" value="PIN domain-like"/>
    <property type="match status" value="1"/>
</dbReference>
<name>D9I6H8_9CAUD</name>
<dbReference type="Gene3D" id="3.40.50.1010">
    <property type="entry name" value="5'-nuclease"/>
    <property type="match status" value="1"/>
</dbReference>
<dbReference type="GO" id="GO:0003677">
    <property type="term" value="F:DNA binding"/>
    <property type="evidence" value="ECO:0007669"/>
    <property type="project" value="InterPro"/>
</dbReference>
<dbReference type="Pfam" id="PF09293">
    <property type="entry name" value="RNaseH_C"/>
    <property type="match status" value="1"/>
</dbReference>
<protein>
    <submittedName>
        <fullName evidence="3">RNaseH ribonuclease</fullName>
    </submittedName>
</protein>
<dbReference type="Pfam" id="PF02739">
    <property type="entry name" value="5_3_exonuc_N"/>
    <property type="match status" value="1"/>
</dbReference>
<dbReference type="InterPro" id="IPR020046">
    <property type="entry name" value="5-3_exonucl_a-hlix_arch_N"/>
</dbReference>
<dbReference type="InterPro" id="IPR029060">
    <property type="entry name" value="PIN-like_dom_sf"/>
</dbReference>
<gene>
    <name evidence="3" type="primary">rnh</name>
    <name evidence="3" type="ORF">Acj133p244</name>
</gene>
<proteinExistence type="predicted"/>
<dbReference type="InterPro" id="IPR036279">
    <property type="entry name" value="5-3_exonuclease_C_sf"/>
</dbReference>
<feature type="domain" description="T4 RNase H C-terminal" evidence="2">
    <location>
        <begin position="189"/>
        <end position="314"/>
    </location>
</feature>
<dbReference type="GO" id="GO:0017108">
    <property type="term" value="F:5'-flap endonuclease activity"/>
    <property type="evidence" value="ECO:0007669"/>
    <property type="project" value="InterPro"/>
</dbReference>
<dbReference type="RefSeq" id="YP_004300825.1">
    <property type="nucleotide sequence ID" value="NC_015250.1"/>
</dbReference>
<dbReference type="InterPro" id="IPR038969">
    <property type="entry name" value="FEN"/>
</dbReference>
<organism evidence="3 4">
    <name type="scientific">Acinetobacter phage 133</name>
    <dbReference type="NCBI Taxonomy" id="2919552"/>
    <lineage>
        <taxon>Viruses</taxon>
        <taxon>Duplodnaviria</taxon>
        <taxon>Heunggongvirae</taxon>
        <taxon>Uroviricota</taxon>
        <taxon>Caudoviricetes</taxon>
        <taxon>Pantevenvirales</taxon>
        <taxon>Straboviridae</taxon>
        <taxon>Tevenvirinae</taxon>
        <taxon>Centumtrigintavirus</taxon>
        <taxon>Centumtrigintavirus cv133</taxon>
        <taxon>Acinetobacter virus 133</taxon>
    </lineage>
</organism>
<dbReference type="GeneID" id="10323231"/>
<dbReference type="PANTHER" id="PTHR42646">
    <property type="entry name" value="FLAP ENDONUCLEASE XNI"/>
    <property type="match status" value="1"/>
</dbReference>
<dbReference type="EMBL" id="HM114315">
    <property type="protein sequence ID" value="ADJ19559.1"/>
    <property type="molecule type" value="Genomic_DNA"/>
</dbReference>